<sequence length="156" mass="16804">MKTLIALSALVVAAWGYSAGAPESVCDDMTPKHPVEPQKTPLPYNVAVSRKEAKAGDIIDITISGKIFKGFLLEVRNGDKAVGSFIIPDTDKYAKTINCHGTTASAATHKNAVEKDNLTLKWKAPEGSGNYQVFVTIAEDGGTFWARQPSQKIKIN</sequence>
<proteinExistence type="inferred from homology"/>
<gene>
    <name evidence="8" type="ORF">BDFB_002156</name>
</gene>
<dbReference type="EMBL" id="QDEB01094108">
    <property type="protein sequence ID" value="RZC32835.1"/>
    <property type="molecule type" value="Genomic_DNA"/>
</dbReference>
<dbReference type="CDD" id="cd08544">
    <property type="entry name" value="Reeler"/>
    <property type="match status" value="1"/>
</dbReference>
<evidence type="ECO:0000256" key="3">
    <source>
        <dbReference type="ARBA" id="ARBA00022588"/>
    </source>
</evidence>
<accession>A0A482VJ79</accession>
<feature type="domain" description="Reelin" evidence="7">
    <location>
        <begin position="3"/>
        <end position="156"/>
    </location>
</feature>
<dbReference type="AlphaFoldDB" id="A0A482VJ79"/>
<organism evidence="8 9">
    <name type="scientific">Asbolus verrucosus</name>
    <name type="common">Desert ironclad beetle</name>
    <dbReference type="NCBI Taxonomy" id="1661398"/>
    <lineage>
        <taxon>Eukaryota</taxon>
        <taxon>Metazoa</taxon>
        <taxon>Ecdysozoa</taxon>
        <taxon>Arthropoda</taxon>
        <taxon>Hexapoda</taxon>
        <taxon>Insecta</taxon>
        <taxon>Pterygota</taxon>
        <taxon>Neoptera</taxon>
        <taxon>Endopterygota</taxon>
        <taxon>Coleoptera</taxon>
        <taxon>Polyphaga</taxon>
        <taxon>Cucujiformia</taxon>
        <taxon>Tenebrionidae</taxon>
        <taxon>Pimeliinae</taxon>
        <taxon>Asbolus</taxon>
    </lineage>
</organism>
<evidence type="ECO:0000256" key="6">
    <source>
        <dbReference type="SAM" id="SignalP"/>
    </source>
</evidence>
<keyword evidence="3" id="KW-0399">Innate immunity</keyword>
<comment type="similarity">
    <text evidence="1">Belongs to the insect defense protein family.</text>
</comment>
<evidence type="ECO:0000313" key="8">
    <source>
        <dbReference type="EMBL" id="RZC32835.1"/>
    </source>
</evidence>
<keyword evidence="9" id="KW-1185">Reference proteome</keyword>
<comment type="caution">
    <text evidence="8">The sequence shown here is derived from an EMBL/GenBank/DDBJ whole genome shotgun (WGS) entry which is preliminary data.</text>
</comment>
<evidence type="ECO:0000256" key="1">
    <source>
        <dbReference type="ARBA" id="ARBA00008501"/>
    </source>
</evidence>
<dbReference type="InterPro" id="IPR042307">
    <property type="entry name" value="Reeler_sf"/>
</dbReference>
<protein>
    <submittedName>
        <fullName evidence="8">Reeler domain containing protein</fullName>
    </submittedName>
</protein>
<dbReference type="Gene3D" id="2.60.40.4060">
    <property type="entry name" value="Reeler domain"/>
    <property type="match status" value="1"/>
</dbReference>
<keyword evidence="5" id="KW-0044">Antibiotic</keyword>
<keyword evidence="4" id="KW-0391">Immunity</keyword>
<dbReference type="GO" id="GO:0045087">
    <property type="term" value="P:innate immune response"/>
    <property type="evidence" value="ECO:0007669"/>
    <property type="project" value="UniProtKB-KW"/>
</dbReference>
<feature type="signal peptide" evidence="6">
    <location>
        <begin position="1"/>
        <end position="20"/>
    </location>
</feature>
<keyword evidence="2" id="KW-0929">Antimicrobial</keyword>
<dbReference type="GO" id="GO:0042832">
    <property type="term" value="P:defense response to protozoan"/>
    <property type="evidence" value="ECO:0007669"/>
    <property type="project" value="UniProtKB-ARBA"/>
</dbReference>
<evidence type="ECO:0000259" key="7">
    <source>
        <dbReference type="PROSITE" id="PS51019"/>
    </source>
</evidence>
<dbReference type="InterPro" id="IPR051237">
    <property type="entry name" value="Ferric-chelate_Red/DefProt"/>
</dbReference>
<dbReference type="GO" id="GO:0016020">
    <property type="term" value="C:membrane"/>
    <property type="evidence" value="ECO:0007669"/>
    <property type="project" value="TreeGrafter"/>
</dbReference>
<dbReference type="PROSITE" id="PS51019">
    <property type="entry name" value="REELIN"/>
    <property type="match status" value="1"/>
</dbReference>
<dbReference type="PANTHER" id="PTHR45828">
    <property type="entry name" value="CYTOCHROME B561/FERRIC REDUCTASE TRANSMEMBRANE"/>
    <property type="match status" value="1"/>
</dbReference>
<evidence type="ECO:0000256" key="2">
    <source>
        <dbReference type="ARBA" id="ARBA00022529"/>
    </source>
</evidence>
<name>A0A482VJ79_ASBVE</name>
<reference evidence="8 9" key="1">
    <citation type="submission" date="2017-03" db="EMBL/GenBank/DDBJ databases">
        <title>Genome of the blue death feigning beetle - Asbolus verrucosus.</title>
        <authorList>
            <person name="Rider S.D."/>
        </authorList>
    </citation>
    <scope>NUCLEOTIDE SEQUENCE [LARGE SCALE GENOMIC DNA]</scope>
    <source>
        <strain evidence="8">Butters</strain>
        <tissue evidence="8">Head and leg muscle</tissue>
    </source>
</reference>
<dbReference type="GO" id="GO:0042742">
    <property type="term" value="P:defense response to bacterium"/>
    <property type="evidence" value="ECO:0007669"/>
    <property type="project" value="UniProtKB-KW"/>
</dbReference>
<dbReference type="STRING" id="1661398.A0A482VJ79"/>
<feature type="chain" id="PRO_5019847023" evidence="6">
    <location>
        <begin position="21"/>
        <end position="156"/>
    </location>
</feature>
<dbReference type="OrthoDB" id="6418377at2759"/>
<dbReference type="PANTHER" id="PTHR45828:SF33">
    <property type="entry name" value="DOMON DOMAIN-CONTAINING PROTEIN"/>
    <property type="match status" value="1"/>
</dbReference>
<evidence type="ECO:0000256" key="5">
    <source>
        <dbReference type="ARBA" id="ARBA00023022"/>
    </source>
</evidence>
<evidence type="ECO:0000256" key="4">
    <source>
        <dbReference type="ARBA" id="ARBA00022859"/>
    </source>
</evidence>
<dbReference type="Pfam" id="PF02014">
    <property type="entry name" value="Reeler"/>
    <property type="match status" value="1"/>
</dbReference>
<dbReference type="InterPro" id="IPR002861">
    <property type="entry name" value="Reeler_dom"/>
</dbReference>
<dbReference type="FunFam" id="2.60.40.4060:FF:000003">
    <property type="entry name" value="Ferric chelate reductase 1"/>
    <property type="match status" value="1"/>
</dbReference>
<evidence type="ECO:0000313" key="9">
    <source>
        <dbReference type="Proteomes" id="UP000292052"/>
    </source>
</evidence>
<dbReference type="Proteomes" id="UP000292052">
    <property type="component" value="Unassembled WGS sequence"/>
</dbReference>
<keyword evidence="6" id="KW-0732">Signal</keyword>